<dbReference type="AlphaFoldDB" id="A0A3N4HCQ7"/>
<protein>
    <submittedName>
        <fullName evidence="1">Uncharacterized protein</fullName>
    </submittedName>
</protein>
<evidence type="ECO:0000313" key="1">
    <source>
        <dbReference type="EMBL" id="RPA72119.1"/>
    </source>
</evidence>
<name>A0A3N4HCQ7_ASCIM</name>
<organism evidence="1 2">
    <name type="scientific">Ascobolus immersus RN42</name>
    <dbReference type="NCBI Taxonomy" id="1160509"/>
    <lineage>
        <taxon>Eukaryota</taxon>
        <taxon>Fungi</taxon>
        <taxon>Dikarya</taxon>
        <taxon>Ascomycota</taxon>
        <taxon>Pezizomycotina</taxon>
        <taxon>Pezizomycetes</taxon>
        <taxon>Pezizales</taxon>
        <taxon>Ascobolaceae</taxon>
        <taxon>Ascobolus</taxon>
    </lineage>
</organism>
<accession>A0A3N4HCQ7</accession>
<sequence length="174" mass="20206">MPTREELLDLSITLRPPTGPGDPDDFNNPNVLPKIIGDRDSVYMVRVKKEFNYCLMFSKQCANNTKSVREIRIRFILLFNPETGGRPGGAPRTYEEVINMTVRQWYVLGEGIVKFKHWRKYRFTLGQCRLEWCAWHSVARMLTMNDIRNPDRAPVGGWLRYPCPAPPQNPPLQN</sequence>
<evidence type="ECO:0000313" key="2">
    <source>
        <dbReference type="Proteomes" id="UP000275078"/>
    </source>
</evidence>
<proteinExistence type="predicted"/>
<dbReference type="EMBL" id="ML119878">
    <property type="protein sequence ID" value="RPA72119.1"/>
    <property type="molecule type" value="Genomic_DNA"/>
</dbReference>
<gene>
    <name evidence="1" type="ORF">BJ508DRAFT_335351</name>
</gene>
<reference evidence="1 2" key="1">
    <citation type="journal article" date="2018" name="Nat. Ecol. Evol.">
        <title>Pezizomycetes genomes reveal the molecular basis of ectomycorrhizal truffle lifestyle.</title>
        <authorList>
            <person name="Murat C."/>
            <person name="Payen T."/>
            <person name="Noel B."/>
            <person name="Kuo A."/>
            <person name="Morin E."/>
            <person name="Chen J."/>
            <person name="Kohler A."/>
            <person name="Krizsan K."/>
            <person name="Balestrini R."/>
            <person name="Da Silva C."/>
            <person name="Montanini B."/>
            <person name="Hainaut M."/>
            <person name="Levati E."/>
            <person name="Barry K.W."/>
            <person name="Belfiori B."/>
            <person name="Cichocki N."/>
            <person name="Clum A."/>
            <person name="Dockter R.B."/>
            <person name="Fauchery L."/>
            <person name="Guy J."/>
            <person name="Iotti M."/>
            <person name="Le Tacon F."/>
            <person name="Lindquist E.A."/>
            <person name="Lipzen A."/>
            <person name="Malagnac F."/>
            <person name="Mello A."/>
            <person name="Molinier V."/>
            <person name="Miyauchi S."/>
            <person name="Poulain J."/>
            <person name="Riccioni C."/>
            <person name="Rubini A."/>
            <person name="Sitrit Y."/>
            <person name="Splivallo R."/>
            <person name="Traeger S."/>
            <person name="Wang M."/>
            <person name="Zifcakova L."/>
            <person name="Wipf D."/>
            <person name="Zambonelli A."/>
            <person name="Paolocci F."/>
            <person name="Nowrousian M."/>
            <person name="Ottonello S."/>
            <person name="Baldrian P."/>
            <person name="Spatafora J.W."/>
            <person name="Henrissat B."/>
            <person name="Nagy L.G."/>
            <person name="Aury J.M."/>
            <person name="Wincker P."/>
            <person name="Grigoriev I.V."/>
            <person name="Bonfante P."/>
            <person name="Martin F.M."/>
        </authorList>
    </citation>
    <scope>NUCLEOTIDE SEQUENCE [LARGE SCALE GENOMIC DNA]</scope>
    <source>
        <strain evidence="1 2">RN42</strain>
    </source>
</reference>
<dbReference type="Proteomes" id="UP000275078">
    <property type="component" value="Unassembled WGS sequence"/>
</dbReference>
<keyword evidence="2" id="KW-1185">Reference proteome</keyword>